<evidence type="ECO:0008006" key="4">
    <source>
        <dbReference type="Google" id="ProtNLM"/>
    </source>
</evidence>
<dbReference type="Gene3D" id="3.40.50.1110">
    <property type="entry name" value="SGNH hydrolase"/>
    <property type="match status" value="1"/>
</dbReference>
<organism evidence="2 3">
    <name type="scientific">Bauldia litoralis</name>
    <dbReference type="NCBI Taxonomy" id="665467"/>
    <lineage>
        <taxon>Bacteria</taxon>
        <taxon>Pseudomonadati</taxon>
        <taxon>Pseudomonadota</taxon>
        <taxon>Alphaproteobacteria</taxon>
        <taxon>Hyphomicrobiales</taxon>
        <taxon>Kaistiaceae</taxon>
        <taxon>Bauldia</taxon>
    </lineage>
</organism>
<accession>A0A1G6A4G0</accession>
<evidence type="ECO:0000313" key="3">
    <source>
        <dbReference type="Proteomes" id="UP000199071"/>
    </source>
</evidence>
<feature type="region of interest" description="Disordered" evidence="1">
    <location>
        <begin position="54"/>
        <end position="85"/>
    </location>
</feature>
<dbReference type="InterPro" id="IPR007407">
    <property type="entry name" value="DUF459"/>
</dbReference>
<dbReference type="InterPro" id="IPR036514">
    <property type="entry name" value="SGNH_hydro_sf"/>
</dbReference>
<keyword evidence="3" id="KW-1185">Reference proteome</keyword>
<name>A0A1G6A4G0_9HYPH</name>
<evidence type="ECO:0000256" key="1">
    <source>
        <dbReference type="SAM" id="MobiDB-lite"/>
    </source>
</evidence>
<dbReference type="SUPFAM" id="SSF52266">
    <property type="entry name" value="SGNH hydrolase"/>
    <property type="match status" value="1"/>
</dbReference>
<evidence type="ECO:0000313" key="2">
    <source>
        <dbReference type="EMBL" id="SDB03327.1"/>
    </source>
</evidence>
<dbReference type="EMBL" id="FMXQ01000001">
    <property type="protein sequence ID" value="SDB03327.1"/>
    <property type="molecule type" value="Genomic_DNA"/>
</dbReference>
<proteinExistence type="predicted"/>
<reference evidence="2 3" key="1">
    <citation type="submission" date="2016-10" db="EMBL/GenBank/DDBJ databases">
        <authorList>
            <person name="de Groot N.N."/>
        </authorList>
    </citation>
    <scope>NUCLEOTIDE SEQUENCE [LARGE SCALE GENOMIC DNA]</scope>
    <source>
        <strain evidence="2 3">ATCC 35022</strain>
    </source>
</reference>
<dbReference type="STRING" id="665467.SAMN02982931_00165"/>
<dbReference type="Pfam" id="PF04311">
    <property type="entry name" value="DUF459"/>
    <property type="match status" value="1"/>
</dbReference>
<protein>
    <recommendedName>
        <fullName evidence="4">SGNH hydrolase-type esterase domain-containing protein</fullName>
    </recommendedName>
</protein>
<dbReference type="GO" id="GO:0016788">
    <property type="term" value="F:hydrolase activity, acting on ester bonds"/>
    <property type="evidence" value="ECO:0007669"/>
    <property type="project" value="UniProtKB-ARBA"/>
</dbReference>
<sequence length="459" mass="49066">MPRKPLFACLAVLIGFAVVLPDLEPVVAQEIQLAQAKKRDRPGLFERLFGKRNTSKPSTTVRKRAPIIKKRTTTTTRRKTTTSRPAAPVVKTVEVEEKDPNAHKILIVGDFVASGLAWGLDQALAKESMLAVSERTADSSGFVRAGDFDWNQKILGILNEESPDIVVVALGANDREAISQGEEKHPVNSAEWEEIYTTRVDGLIDTLKVYGRPFFWVSLPALRGAEATADMAYINGLSKPRVEKAGGYYVDVWNGFTNASGQFITSGPDIDGQVKALRTRDGVNFSSAGKLKLAYYVERDIRRATGFGAGAIDLLASATQSSTIEIGPDGKKRLVGPVIALADPLPGATAELAGEPDPVIFDPVTGKALTLPKPTDDAIEAANLTPQYRLIVKGEAPIIVVGRIDDFTWPPSNRQGPAFIDPIEAAALAAEEAAALAAEEGEGEGGGEAVLTPVSKSSE</sequence>
<dbReference type="AlphaFoldDB" id="A0A1G6A4G0"/>
<dbReference type="RefSeq" id="WP_090874321.1">
    <property type="nucleotide sequence ID" value="NZ_FMXQ01000001.1"/>
</dbReference>
<feature type="compositionally biased region" description="Basic residues" evidence="1">
    <location>
        <begin position="61"/>
        <end position="81"/>
    </location>
</feature>
<dbReference type="CDD" id="cd01829">
    <property type="entry name" value="SGNH_hydrolase_peri2"/>
    <property type="match status" value="1"/>
</dbReference>
<feature type="region of interest" description="Disordered" evidence="1">
    <location>
        <begin position="434"/>
        <end position="459"/>
    </location>
</feature>
<gene>
    <name evidence="2" type="ORF">SAMN02982931_00165</name>
</gene>
<dbReference type="Proteomes" id="UP000199071">
    <property type="component" value="Unassembled WGS sequence"/>
</dbReference>